<dbReference type="PRINTS" id="PR00326">
    <property type="entry name" value="GTP1OBG"/>
</dbReference>
<comment type="similarity">
    <text evidence="5">Belongs to the TRAFAC class OBG-HflX-like GTPase superfamily. HflX GTPase family.</text>
</comment>
<keyword evidence="8" id="KW-1185">Reference proteome</keyword>
<keyword evidence="5" id="KW-0963">Cytoplasm</keyword>
<reference evidence="7 8" key="1">
    <citation type="submission" date="2021-03" db="EMBL/GenBank/DDBJ databases">
        <title>Thermosipho ferrireducens sp.nov., an anaerobic thermophilic iron-reducing bacterium isolated from a deep-sea hydrothermal sulfide deposits.</title>
        <authorList>
            <person name="Zeng X."/>
            <person name="Chen Y."/>
            <person name="Shao Z."/>
        </authorList>
    </citation>
    <scope>NUCLEOTIDE SEQUENCE [LARGE SCALE GENOMIC DNA]</scope>
    <source>
        <strain evidence="7 8">JL129W03</strain>
    </source>
</reference>
<protein>
    <recommendedName>
        <fullName evidence="5">GTPase HflX</fullName>
    </recommendedName>
    <alternativeName>
        <fullName evidence="5">GTP-binding protein HflX</fullName>
    </alternativeName>
</protein>
<dbReference type="CDD" id="cd01878">
    <property type="entry name" value="HflX"/>
    <property type="match status" value="1"/>
</dbReference>
<name>A0ABX7S8J5_9BACT</name>
<dbReference type="Pfam" id="PF13167">
    <property type="entry name" value="GTP-bdg_N"/>
    <property type="match status" value="1"/>
</dbReference>
<dbReference type="Proteomes" id="UP000671862">
    <property type="component" value="Chromosome"/>
</dbReference>
<dbReference type="NCBIfam" id="TIGR03156">
    <property type="entry name" value="GTP_HflX"/>
    <property type="match status" value="1"/>
</dbReference>
<dbReference type="Gene3D" id="3.40.50.11060">
    <property type="entry name" value="GTPase HflX, N-terminal domain"/>
    <property type="match status" value="1"/>
</dbReference>
<dbReference type="PROSITE" id="PS51705">
    <property type="entry name" value="G_HFLX"/>
    <property type="match status" value="1"/>
</dbReference>
<evidence type="ECO:0000256" key="4">
    <source>
        <dbReference type="ARBA" id="ARBA00023134"/>
    </source>
</evidence>
<dbReference type="InterPro" id="IPR027417">
    <property type="entry name" value="P-loop_NTPase"/>
</dbReference>
<dbReference type="EMBL" id="CP071446">
    <property type="protein sequence ID" value="QTA37608.1"/>
    <property type="molecule type" value="Genomic_DNA"/>
</dbReference>
<gene>
    <name evidence="5 7" type="primary">hflX</name>
    <name evidence="7" type="ORF">JYK00_07710</name>
</gene>
<dbReference type="InterPro" id="IPR006073">
    <property type="entry name" value="GTP-bd"/>
</dbReference>
<dbReference type="PANTHER" id="PTHR10229">
    <property type="entry name" value="GTP-BINDING PROTEIN HFLX"/>
    <property type="match status" value="1"/>
</dbReference>
<evidence type="ECO:0000313" key="8">
    <source>
        <dbReference type="Proteomes" id="UP000671862"/>
    </source>
</evidence>
<comment type="subunit">
    <text evidence="5">Monomer. Associates with the 50S ribosomal subunit.</text>
</comment>
<dbReference type="InterPro" id="IPR016496">
    <property type="entry name" value="GTPase_HflX"/>
</dbReference>
<dbReference type="Gene3D" id="3.40.50.300">
    <property type="entry name" value="P-loop containing nucleotide triphosphate hydrolases"/>
    <property type="match status" value="1"/>
</dbReference>
<comment type="subcellular location">
    <subcellularLocation>
        <location evidence="5">Cytoplasm</location>
    </subcellularLocation>
    <text evidence="5">May associate with membranes.</text>
</comment>
<sequence>MRKKVVNNKCLLIGISGYEQDVLDSLLELEQLCRTLGLEVVDKFYQKRVKPDPSYYLGKGKLNKIKNFCKDENIEVVVTNDEITPAQKRNLEKFLNVNVLDRTQVILRIFLKHATTNEGKLQVEIAKLKYELPYIVGKGKEFSRLGGGIATRGPGEQEAEYTKRYIKKRIRILTKKLEQIKKNREIKRKKRLESYHGIISIVGYTNAGKSTLLAQLSQENVLIKNEMFSTLAPLLRKVKLPSGRYVIFSDTVGFIKKLPHTLVESFHSTLEEIVHSDLILILLDVSDHNYQKKLKIVHEVLYDIGVYNKPYILVFNKIDLCSEDYLSVVKKNYPEAIYISAKKRQNIIDLLLKIDKFFDKMEESLILDVPFPKIGEVMKFRDALNLNVIEMRNNSYKLSLKGPKAVLHQIKKTIQGGF</sequence>
<dbReference type="InterPro" id="IPR032305">
    <property type="entry name" value="GTP-bd_M"/>
</dbReference>
<evidence type="ECO:0000313" key="7">
    <source>
        <dbReference type="EMBL" id="QTA37608.1"/>
    </source>
</evidence>
<keyword evidence="4 5" id="KW-0342">GTP-binding</keyword>
<dbReference type="InterPro" id="IPR042108">
    <property type="entry name" value="GTPase_HflX_N_sf"/>
</dbReference>
<proteinExistence type="inferred from homology"/>
<dbReference type="Pfam" id="PF01926">
    <property type="entry name" value="MMR_HSR1"/>
    <property type="match status" value="1"/>
</dbReference>
<dbReference type="PANTHER" id="PTHR10229:SF0">
    <property type="entry name" value="GTP-BINDING PROTEIN 6-RELATED"/>
    <property type="match status" value="1"/>
</dbReference>
<evidence type="ECO:0000256" key="3">
    <source>
        <dbReference type="ARBA" id="ARBA00022842"/>
    </source>
</evidence>
<dbReference type="InterPro" id="IPR005225">
    <property type="entry name" value="Small_GTP-bd"/>
</dbReference>
<keyword evidence="1" id="KW-0479">Metal-binding</keyword>
<keyword evidence="3" id="KW-0460">Magnesium</keyword>
<keyword evidence="2 5" id="KW-0547">Nucleotide-binding</keyword>
<accession>A0ABX7S8J5</accession>
<evidence type="ECO:0000256" key="2">
    <source>
        <dbReference type="ARBA" id="ARBA00022741"/>
    </source>
</evidence>
<dbReference type="InterPro" id="IPR025121">
    <property type="entry name" value="GTPase_HflX_N"/>
</dbReference>
<dbReference type="Pfam" id="PF16360">
    <property type="entry name" value="GTP-bdg_M"/>
    <property type="match status" value="1"/>
</dbReference>
<dbReference type="HAMAP" id="MF_00900">
    <property type="entry name" value="GTPase_HflX"/>
    <property type="match status" value="1"/>
</dbReference>
<comment type="function">
    <text evidence="5">GTPase that associates with the 50S ribosomal subunit and may have a role during protein synthesis or ribosome biogenesis.</text>
</comment>
<dbReference type="NCBIfam" id="TIGR00231">
    <property type="entry name" value="small_GTP"/>
    <property type="match status" value="1"/>
</dbReference>
<dbReference type="Gene3D" id="6.10.250.2860">
    <property type="match status" value="1"/>
</dbReference>
<organism evidence="7 8">
    <name type="scientific">Thermosipho ferrireducens</name>
    <dbReference type="NCBI Taxonomy" id="2571116"/>
    <lineage>
        <taxon>Bacteria</taxon>
        <taxon>Thermotogati</taxon>
        <taxon>Thermotogota</taxon>
        <taxon>Thermotogae</taxon>
        <taxon>Thermotogales</taxon>
        <taxon>Fervidobacteriaceae</taxon>
        <taxon>Thermosipho</taxon>
    </lineage>
</organism>
<evidence type="ECO:0000256" key="1">
    <source>
        <dbReference type="ARBA" id="ARBA00022723"/>
    </source>
</evidence>
<evidence type="ECO:0000259" key="6">
    <source>
        <dbReference type="PROSITE" id="PS51705"/>
    </source>
</evidence>
<dbReference type="RefSeq" id="WP_207566332.1">
    <property type="nucleotide sequence ID" value="NZ_CP071446.1"/>
</dbReference>
<feature type="domain" description="Hflx-type G" evidence="6">
    <location>
        <begin position="197"/>
        <end position="362"/>
    </location>
</feature>
<evidence type="ECO:0000256" key="5">
    <source>
        <dbReference type="HAMAP-Rule" id="MF_00900"/>
    </source>
</evidence>
<dbReference type="InterPro" id="IPR030394">
    <property type="entry name" value="G_HFLX_dom"/>
</dbReference>
<dbReference type="SUPFAM" id="SSF52540">
    <property type="entry name" value="P-loop containing nucleoside triphosphate hydrolases"/>
    <property type="match status" value="1"/>
</dbReference>
<dbReference type="PIRSF" id="PIRSF006809">
    <property type="entry name" value="GTP-binding_hflX_prd"/>
    <property type="match status" value="1"/>
</dbReference>